<evidence type="ECO:0000313" key="3">
    <source>
        <dbReference type="Proteomes" id="UP000593932"/>
    </source>
</evidence>
<gene>
    <name evidence="2" type="ORF">INQ42_01620</name>
</gene>
<name>A0A7S6ZUP7_9GAMM</name>
<dbReference type="EMBL" id="CP063657">
    <property type="protein sequence ID" value="QOW22337.1"/>
    <property type="molecule type" value="Genomic_DNA"/>
</dbReference>
<dbReference type="Pfam" id="PF05036">
    <property type="entry name" value="SPOR"/>
    <property type="match status" value="1"/>
</dbReference>
<dbReference type="RefSeq" id="WP_194034874.1">
    <property type="nucleotide sequence ID" value="NZ_CP063657.1"/>
</dbReference>
<dbReference type="Proteomes" id="UP000593932">
    <property type="component" value="Chromosome"/>
</dbReference>
<evidence type="ECO:0000259" key="1">
    <source>
        <dbReference type="Pfam" id="PF05036"/>
    </source>
</evidence>
<sequence>MLIRALVILLLVLNLGVALWGVLAAGPAPTAAPVDIPPGVERLQLVTELAEPSKPAPVREPTIPLDIVQCAAFGPYDTAEVASAVGKRVQLEGLVDGEAAVAVLTTAVRAEPGRPPRSWRVLLPPLPSAAETDIVAKRIVAAGFKDYYVIRDGVDANAIALGLFRNEQAARARAETLRKAGFDAAVDPVGAGPEEYWLDVGADAAFIAEAVRSQLGAARTQPIDCESLAPSAGPEAVVVGDNPAAR</sequence>
<proteinExistence type="predicted"/>
<organism evidence="2 3">
    <name type="scientific">Novilysobacter avium</name>
    <dbReference type="NCBI Taxonomy" id="2781023"/>
    <lineage>
        <taxon>Bacteria</taxon>
        <taxon>Pseudomonadati</taxon>
        <taxon>Pseudomonadota</taxon>
        <taxon>Gammaproteobacteria</taxon>
        <taxon>Lysobacterales</taxon>
        <taxon>Lysobacteraceae</taxon>
        <taxon>Novilysobacter</taxon>
    </lineage>
</organism>
<feature type="domain" description="SPOR" evidence="1">
    <location>
        <begin position="116"/>
        <end position="186"/>
    </location>
</feature>
<evidence type="ECO:0000313" key="2">
    <source>
        <dbReference type="EMBL" id="QOW22337.1"/>
    </source>
</evidence>
<accession>A0A7S6ZUP7</accession>
<reference evidence="2 3" key="1">
    <citation type="submission" date="2020-10" db="EMBL/GenBank/DDBJ databases">
        <title>complete genome sequencing of Lysobacter sp. H23M41.</title>
        <authorList>
            <person name="Bae J.-W."/>
            <person name="Lee S.-Y."/>
        </authorList>
    </citation>
    <scope>NUCLEOTIDE SEQUENCE [LARGE SCALE GENOMIC DNA]</scope>
    <source>
        <strain evidence="2 3">H23M41</strain>
    </source>
</reference>
<dbReference type="InterPro" id="IPR007730">
    <property type="entry name" value="SPOR-like_dom"/>
</dbReference>
<keyword evidence="3" id="KW-1185">Reference proteome</keyword>
<protein>
    <submittedName>
        <fullName evidence="2">SPOR domain-containing protein</fullName>
    </submittedName>
</protein>